<protein>
    <recommendedName>
        <fullName evidence="6">Evasin</fullName>
    </recommendedName>
</protein>
<evidence type="ECO:0000313" key="8">
    <source>
        <dbReference type="EMBL" id="JAP86210.1"/>
    </source>
</evidence>
<comment type="function">
    <text evidence="6">Salivary chemokine-binding protein which binds to host chemokines.</text>
</comment>
<sequence>MKCPTRSAKFLAHLLLAVATISSATSTEDEVTDSYYEDYDYSNTPNWDAYTPRTDVTRPGLVLDDLELGSEEYGDLCTVDGLKTPYGVIPVNCTKSCLRWNGVLSQTLEALPNGTLCIVMTEKEFSDQATYQNFSCRLGLCYGDVCVGSESENCTWCWKTDVPTMDI</sequence>
<evidence type="ECO:0000256" key="6">
    <source>
        <dbReference type="RuleBase" id="RU369006"/>
    </source>
</evidence>
<keyword evidence="2 6" id="KW-0964">Secreted</keyword>
<evidence type="ECO:0000256" key="1">
    <source>
        <dbReference type="ARBA" id="ARBA00004613"/>
    </source>
</evidence>
<evidence type="ECO:0000256" key="5">
    <source>
        <dbReference type="ARBA" id="ARBA00023180"/>
    </source>
</evidence>
<dbReference type="Gene3D" id="2.30.130.100">
    <property type="match status" value="1"/>
</dbReference>
<keyword evidence="4 6" id="KW-1015">Disulfide bond</keyword>
<name>A0A131Z631_RHIAP</name>
<dbReference type="GO" id="GO:0005576">
    <property type="term" value="C:extracellular region"/>
    <property type="evidence" value="ECO:0007669"/>
    <property type="project" value="UniProtKB-SubCell"/>
</dbReference>
<dbReference type="GO" id="GO:0019957">
    <property type="term" value="F:C-C chemokine binding"/>
    <property type="evidence" value="ECO:0007669"/>
    <property type="project" value="InterPro"/>
</dbReference>
<feature type="signal peptide" evidence="7">
    <location>
        <begin position="1"/>
        <end position="26"/>
    </location>
</feature>
<evidence type="ECO:0000256" key="4">
    <source>
        <dbReference type="ARBA" id="ARBA00023157"/>
    </source>
</evidence>
<dbReference type="InterPro" id="IPR045797">
    <property type="entry name" value="EVA_Class_A"/>
</dbReference>
<dbReference type="AlphaFoldDB" id="A0A131Z631"/>
<evidence type="ECO:0000256" key="2">
    <source>
        <dbReference type="ARBA" id="ARBA00022525"/>
    </source>
</evidence>
<dbReference type="Pfam" id="PF19429">
    <property type="entry name" value="EVA_Class_A"/>
    <property type="match status" value="1"/>
</dbReference>
<evidence type="ECO:0000256" key="7">
    <source>
        <dbReference type="SAM" id="SignalP"/>
    </source>
</evidence>
<evidence type="ECO:0000256" key="3">
    <source>
        <dbReference type="ARBA" id="ARBA00022729"/>
    </source>
</evidence>
<organism evidence="8">
    <name type="scientific">Rhipicephalus appendiculatus</name>
    <name type="common">Brown ear tick</name>
    <dbReference type="NCBI Taxonomy" id="34631"/>
    <lineage>
        <taxon>Eukaryota</taxon>
        <taxon>Metazoa</taxon>
        <taxon>Ecdysozoa</taxon>
        <taxon>Arthropoda</taxon>
        <taxon>Chelicerata</taxon>
        <taxon>Arachnida</taxon>
        <taxon>Acari</taxon>
        <taxon>Parasitiformes</taxon>
        <taxon>Ixodida</taxon>
        <taxon>Ixodoidea</taxon>
        <taxon>Ixodidae</taxon>
        <taxon>Rhipicephalinae</taxon>
        <taxon>Rhipicephalus</taxon>
        <taxon>Rhipicephalus</taxon>
    </lineage>
</organism>
<keyword evidence="5 6" id="KW-0325">Glycoprotein</keyword>
<proteinExistence type="predicted"/>
<feature type="chain" id="PRO_5007286829" description="Evasin" evidence="7">
    <location>
        <begin position="27"/>
        <end position="167"/>
    </location>
</feature>
<reference evidence="8" key="1">
    <citation type="journal article" date="2016" name="Ticks Tick Borne Dis.">
        <title>De novo assembly and annotation of the salivary gland transcriptome of Rhipicephalus appendiculatus male and female ticks during blood feeding.</title>
        <authorList>
            <person name="de Castro M.H."/>
            <person name="de Klerk D."/>
            <person name="Pienaar R."/>
            <person name="Latif A.A."/>
            <person name="Rees D.J."/>
            <person name="Mans B.J."/>
        </authorList>
    </citation>
    <scope>NUCLEOTIDE SEQUENCE</scope>
    <source>
        <tissue evidence="8">Salivary glands</tissue>
    </source>
</reference>
<dbReference type="EMBL" id="GEDV01002347">
    <property type="protein sequence ID" value="JAP86210.1"/>
    <property type="molecule type" value="Transcribed_RNA"/>
</dbReference>
<accession>A0A131Z631</accession>
<comment type="subcellular location">
    <subcellularLocation>
        <location evidence="1 6">Secreted</location>
    </subcellularLocation>
</comment>
<keyword evidence="3 6" id="KW-0732">Signal</keyword>